<keyword evidence="3" id="KW-1185">Reference proteome</keyword>
<dbReference type="Gene3D" id="1.10.260.40">
    <property type="entry name" value="lambda repressor-like DNA-binding domains"/>
    <property type="match status" value="1"/>
</dbReference>
<protein>
    <recommendedName>
        <fullName evidence="1">HTH cro/C1-type domain-containing protein</fullName>
    </recommendedName>
</protein>
<dbReference type="AlphaFoldDB" id="A0A2T7U9Y6"/>
<proteinExistence type="predicted"/>
<dbReference type="STRING" id="1293045.H663_10365"/>
<dbReference type="CDD" id="cd00093">
    <property type="entry name" value="HTH_XRE"/>
    <property type="match status" value="1"/>
</dbReference>
<organism evidence="2 3">
    <name type="scientific">Limnohabitans planktonicus II-D5</name>
    <dbReference type="NCBI Taxonomy" id="1293045"/>
    <lineage>
        <taxon>Bacteria</taxon>
        <taxon>Pseudomonadati</taxon>
        <taxon>Pseudomonadota</taxon>
        <taxon>Betaproteobacteria</taxon>
        <taxon>Burkholderiales</taxon>
        <taxon>Comamonadaceae</taxon>
        <taxon>Limnohabitans</taxon>
    </lineage>
</organism>
<dbReference type="SMART" id="SM00530">
    <property type="entry name" value="HTH_XRE"/>
    <property type="match status" value="1"/>
</dbReference>
<comment type="caution">
    <text evidence="2">The sequence shown here is derived from an EMBL/GenBank/DDBJ whole genome shotgun (WGS) entry which is preliminary data.</text>
</comment>
<name>A0A2T7U9Y6_9BURK</name>
<reference evidence="2" key="1">
    <citation type="submission" date="2017-04" db="EMBL/GenBank/DDBJ databases">
        <title>Unexpected and diverse lifestyles within the genus Limnohabitans.</title>
        <authorList>
            <person name="Kasalicky V."/>
            <person name="Mehrshad M."/>
            <person name="Andrei S.-A."/>
            <person name="Salcher M."/>
            <person name="Kratochvilova H."/>
            <person name="Simek K."/>
            <person name="Ghai R."/>
        </authorList>
    </citation>
    <scope>NUCLEOTIDE SEQUENCE [LARGE SCALE GENOMIC DNA]</scope>
    <source>
        <strain evidence="2">II-D5</strain>
    </source>
</reference>
<gene>
    <name evidence="2" type="ORF">H663_017210</name>
</gene>
<dbReference type="Proteomes" id="UP000037507">
    <property type="component" value="Unassembled WGS sequence"/>
</dbReference>
<dbReference type="SUPFAM" id="SSF47413">
    <property type="entry name" value="lambda repressor-like DNA-binding domains"/>
    <property type="match status" value="1"/>
</dbReference>
<sequence>MPELMLTSFSKNSPLSRTLARPGHNKNLLQANRDAVTLLGLGNDPTFDMKGQVLRQLRLTQNLDPAVLATEACISVAQLYEIEKGVDSLFYSDNLRQQAARRVAQLLGIDWDHIDESFEVLQTAHNVVTLQRSTLVRGVTPAVPPTALSATNAPNSSIPPAPSPIDIAVNSHNSLNEASTMPHGKTSPAAQTTFALGLSTPSADSQAVDEPEVKRIEQPSAHVRSGRGLWWLMTAIGLTAASFYVAEKEGFVRQYWPEFYQFLRNVQQIV</sequence>
<evidence type="ECO:0000313" key="2">
    <source>
        <dbReference type="EMBL" id="PVE41422.1"/>
    </source>
</evidence>
<dbReference type="GO" id="GO:0003677">
    <property type="term" value="F:DNA binding"/>
    <property type="evidence" value="ECO:0007669"/>
    <property type="project" value="InterPro"/>
</dbReference>
<accession>A0A2T7U9Y6</accession>
<dbReference type="PROSITE" id="PS50943">
    <property type="entry name" value="HTH_CROC1"/>
    <property type="match status" value="1"/>
</dbReference>
<evidence type="ECO:0000259" key="1">
    <source>
        <dbReference type="PROSITE" id="PS50943"/>
    </source>
</evidence>
<evidence type="ECO:0000313" key="3">
    <source>
        <dbReference type="Proteomes" id="UP000037507"/>
    </source>
</evidence>
<dbReference type="EMBL" id="LFYT02000030">
    <property type="protein sequence ID" value="PVE41422.1"/>
    <property type="molecule type" value="Genomic_DNA"/>
</dbReference>
<dbReference type="InterPro" id="IPR001387">
    <property type="entry name" value="Cro/C1-type_HTH"/>
</dbReference>
<feature type="domain" description="HTH cro/C1-type" evidence="1">
    <location>
        <begin position="54"/>
        <end position="114"/>
    </location>
</feature>
<dbReference type="InterPro" id="IPR010982">
    <property type="entry name" value="Lambda_DNA-bd_dom_sf"/>
</dbReference>
<dbReference type="RefSeq" id="WP_133240061.1">
    <property type="nucleotide sequence ID" value="NZ_LFYT02000030.1"/>
</dbReference>
<dbReference type="OrthoDB" id="8891944at2"/>